<evidence type="ECO:0000313" key="2">
    <source>
        <dbReference type="EMBL" id="JAP29434.1"/>
    </source>
</evidence>
<dbReference type="EMBL" id="GEDG01009107">
    <property type="protein sequence ID" value="JAP29434.1"/>
    <property type="molecule type" value="Transcribed_RNA"/>
</dbReference>
<sequence>MPCPKHKLKRKNNFSKKGEFFSPFIVQNLKQIHPNSAHNQATTLKDHHRTKTLPAFRLKGKMS</sequence>
<dbReference type="AlphaFoldDB" id="A0A0V0IB13"/>
<protein>
    <submittedName>
        <fullName evidence="2">Putative ovule protein</fullName>
    </submittedName>
</protein>
<name>A0A0V0IB13_SOLCH</name>
<organism evidence="2">
    <name type="scientific">Solanum chacoense</name>
    <name type="common">Chaco potato</name>
    <dbReference type="NCBI Taxonomy" id="4108"/>
    <lineage>
        <taxon>Eukaryota</taxon>
        <taxon>Viridiplantae</taxon>
        <taxon>Streptophyta</taxon>
        <taxon>Embryophyta</taxon>
        <taxon>Tracheophyta</taxon>
        <taxon>Spermatophyta</taxon>
        <taxon>Magnoliopsida</taxon>
        <taxon>eudicotyledons</taxon>
        <taxon>Gunneridae</taxon>
        <taxon>Pentapetalae</taxon>
        <taxon>asterids</taxon>
        <taxon>lamiids</taxon>
        <taxon>Solanales</taxon>
        <taxon>Solanaceae</taxon>
        <taxon>Solanoideae</taxon>
        <taxon>Solaneae</taxon>
        <taxon>Solanum</taxon>
    </lineage>
</organism>
<feature type="region of interest" description="Disordered" evidence="1">
    <location>
        <begin position="40"/>
        <end position="63"/>
    </location>
</feature>
<reference evidence="2" key="1">
    <citation type="submission" date="2015-12" db="EMBL/GenBank/DDBJ databases">
        <title>Gene expression during late stages of embryo sac development: a critical building block for successful pollen-pistil interactions.</title>
        <authorList>
            <person name="Liu Y."/>
            <person name="Joly V."/>
            <person name="Sabar M."/>
            <person name="Matton D.P."/>
        </authorList>
    </citation>
    <scope>NUCLEOTIDE SEQUENCE</scope>
</reference>
<accession>A0A0V0IB13</accession>
<proteinExistence type="predicted"/>
<evidence type="ECO:0000256" key="1">
    <source>
        <dbReference type="SAM" id="MobiDB-lite"/>
    </source>
</evidence>